<accession>A0A212A9F6</accession>
<dbReference type="InterPro" id="IPR003736">
    <property type="entry name" value="PAAI_dom"/>
</dbReference>
<evidence type="ECO:0000313" key="4">
    <source>
        <dbReference type="Proteomes" id="UP000196878"/>
    </source>
</evidence>
<dbReference type="OrthoDB" id="3477511at2"/>
<gene>
    <name evidence="3" type="ORF">CDV49_14050</name>
</gene>
<reference evidence="3 4" key="1">
    <citation type="submission" date="2016-12" db="EMBL/GenBank/DDBJ databases">
        <title>Comparison of Traditional DNA-DNA Hybridization with In Silico Genomic Analysis.</title>
        <authorList>
            <person name="Nicholson A.C."/>
            <person name="Humrighouse B.W."/>
            <person name="Graziano J."/>
            <person name="Lasker B."/>
            <person name="Whitney A.M."/>
            <person name="Mcquiston J.R."/>
        </authorList>
    </citation>
    <scope>NUCLEOTIDE SEQUENCE [LARGE SCALE GENOMIC DNA]</scope>
    <source>
        <strain evidence="3 4">H2240</strain>
    </source>
</reference>
<evidence type="ECO:0000256" key="1">
    <source>
        <dbReference type="ARBA" id="ARBA00022801"/>
    </source>
</evidence>
<dbReference type="GO" id="GO:0016289">
    <property type="term" value="F:acyl-CoA hydrolase activity"/>
    <property type="evidence" value="ECO:0007669"/>
    <property type="project" value="UniProtKB-ARBA"/>
</dbReference>
<dbReference type="AlphaFoldDB" id="A0A212A9F6"/>
<dbReference type="Proteomes" id="UP000196878">
    <property type="component" value="Unassembled WGS sequence"/>
</dbReference>
<keyword evidence="1" id="KW-0378">Hydrolase</keyword>
<sequence length="139" mass="15102">MDQPVSGTFLTEDPYPFQKLLGFRMLDWAQDRARFELPLGEHLQNRYGIPHGGVYAALLDTVMGYSGSYTGDAENRRKAMTLSLTTNFLSRPAGTVIVAEGWRVGGGQKTFFAEGRITDAEGTIVATGSGAFRYTGAGK</sequence>
<dbReference type="CDD" id="cd03443">
    <property type="entry name" value="PaaI_thioesterase"/>
    <property type="match status" value="1"/>
</dbReference>
<organism evidence="3 4">
    <name type="scientific">Haematobacter genomosp. 1</name>
    <dbReference type="NCBI Taxonomy" id="366618"/>
    <lineage>
        <taxon>Bacteria</taxon>
        <taxon>Pseudomonadati</taxon>
        <taxon>Pseudomonadota</taxon>
        <taxon>Alphaproteobacteria</taxon>
        <taxon>Rhodobacterales</taxon>
        <taxon>Paracoccaceae</taxon>
        <taxon>Haematobacter</taxon>
    </lineage>
</organism>
<dbReference type="EMBL" id="NIPW01000027">
    <property type="protein sequence ID" value="OWJ76611.1"/>
    <property type="molecule type" value="Genomic_DNA"/>
</dbReference>
<evidence type="ECO:0000313" key="3">
    <source>
        <dbReference type="EMBL" id="OWJ76611.1"/>
    </source>
</evidence>
<feature type="domain" description="Thioesterase" evidence="2">
    <location>
        <begin position="47"/>
        <end position="125"/>
    </location>
</feature>
<dbReference type="RefSeq" id="WP_088216049.1">
    <property type="nucleotide sequence ID" value="NZ_NIPW01000027.1"/>
</dbReference>
<name>A0A212A9F6_9RHOB</name>
<protein>
    <submittedName>
        <fullName evidence="3">Phenylacetic acid degradation protein</fullName>
    </submittedName>
</protein>
<dbReference type="Gene3D" id="3.10.129.10">
    <property type="entry name" value="Hotdog Thioesterase"/>
    <property type="match status" value="1"/>
</dbReference>
<dbReference type="InterPro" id="IPR029069">
    <property type="entry name" value="HotDog_dom_sf"/>
</dbReference>
<dbReference type="Pfam" id="PF03061">
    <property type="entry name" value="4HBT"/>
    <property type="match status" value="1"/>
</dbReference>
<dbReference type="SUPFAM" id="SSF54637">
    <property type="entry name" value="Thioesterase/thiol ester dehydrase-isomerase"/>
    <property type="match status" value="1"/>
</dbReference>
<proteinExistence type="predicted"/>
<keyword evidence="4" id="KW-1185">Reference proteome</keyword>
<comment type="caution">
    <text evidence="3">The sequence shown here is derived from an EMBL/GenBank/DDBJ whole genome shotgun (WGS) entry which is preliminary data.</text>
</comment>
<evidence type="ECO:0000259" key="2">
    <source>
        <dbReference type="Pfam" id="PF03061"/>
    </source>
</evidence>
<dbReference type="NCBIfam" id="TIGR00369">
    <property type="entry name" value="unchar_dom_1"/>
    <property type="match status" value="1"/>
</dbReference>
<dbReference type="InterPro" id="IPR006683">
    <property type="entry name" value="Thioestr_dom"/>
</dbReference>